<dbReference type="RefSeq" id="WP_246556092.1">
    <property type="nucleotide sequence ID" value="NZ_CP061800.1"/>
</dbReference>
<evidence type="ECO:0000313" key="5">
    <source>
        <dbReference type="Proteomes" id="UP000663722"/>
    </source>
</evidence>
<dbReference type="PANTHER" id="PTHR44591">
    <property type="entry name" value="STRESS RESPONSE REGULATOR PROTEIN 1"/>
    <property type="match status" value="1"/>
</dbReference>
<reference evidence="4" key="1">
    <citation type="journal article" date="2021" name="Microb. Physiol.">
        <title>Proteogenomic Insights into the Physiology of Marine, Sulfate-Reducing, Filamentous Desulfonema limicola and Desulfonema magnum.</title>
        <authorList>
            <person name="Schnaars V."/>
            <person name="Wohlbrand L."/>
            <person name="Scheve S."/>
            <person name="Hinrichs C."/>
            <person name="Reinhardt R."/>
            <person name="Rabus R."/>
        </authorList>
    </citation>
    <scope>NUCLEOTIDE SEQUENCE</scope>
    <source>
        <strain evidence="4">4be13</strain>
    </source>
</reference>
<dbReference type="InterPro" id="IPR050595">
    <property type="entry name" value="Bact_response_regulator"/>
</dbReference>
<proteinExistence type="predicted"/>
<feature type="modified residue" description="4-aspartylphosphate" evidence="2">
    <location>
        <position position="52"/>
    </location>
</feature>
<evidence type="ECO:0000313" key="4">
    <source>
        <dbReference type="EMBL" id="QTA92374.1"/>
    </source>
</evidence>
<evidence type="ECO:0000256" key="2">
    <source>
        <dbReference type="PROSITE-ProRule" id="PRU00169"/>
    </source>
</evidence>
<dbReference type="PANTHER" id="PTHR44591:SF23">
    <property type="entry name" value="CHEY SUBFAMILY"/>
    <property type="match status" value="1"/>
</dbReference>
<name>A0A975BVA1_9BACT</name>
<dbReference type="Pfam" id="PF00072">
    <property type="entry name" value="Response_reg"/>
    <property type="match status" value="1"/>
</dbReference>
<keyword evidence="5" id="KW-1185">Reference proteome</keyword>
<protein>
    <submittedName>
        <fullName evidence="4">Two component system response regulator</fullName>
    </submittedName>
</protein>
<gene>
    <name evidence="4" type="ORF">dnm_084530</name>
</gene>
<dbReference type="EMBL" id="CP061800">
    <property type="protein sequence ID" value="QTA92374.1"/>
    <property type="molecule type" value="Genomic_DNA"/>
</dbReference>
<accession>A0A975BVA1</accession>
<dbReference type="GO" id="GO:0000160">
    <property type="term" value="P:phosphorelay signal transduction system"/>
    <property type="evidence" value="ECO:0007669"/>
    <property type="project" value="InterPro"/>
</dbReference>
<dbReference type="SUPFAM" id="SSF52172">
    <property type="entry name" value="CheY-like"/>
    <property type="match status" value="1"/>
</dbReference>
<dbReference type="InterPro" id="IPR011006">
    <property type="entry name" value="CheY-like_superfamily"/>
</dbReference>
<dbReference type="InterPro" id="IPR001789">
    <property type="entry name" value="Sig_transdc_resp-reg_receiver"/>
</dbReference>
<keyword evidence="1 2" id="KW-0597">Phosphoprotein</keyword>
<dbReference type="SMART" id="SM00448">
    <property type="entry name" value="REC"/>
    <property type="match status" value="1"/>
</dbReference>
<dbReference type="Gene3D" id="3.40.50.2300">
    <property type="match status" value="1"/>
</dbReference>
<feature type="domain" description="Response regulatory" evidence="3">
    <location>
        <begin position="3"/>
        <end position="121"/>
    </location>
</feature>
<dbReference type="Proteomes" id="UP000663722">
    <property type="component" value="Chromosome"/>
</dbReference>
<dbReference type="AlphaFoldDB" id="A0A975BVA1"/>
<sequence>MKRILIIDDEYQVRSMLRMMLEHAGYEVEDAPDGEIGIKLYRKSPTDLVITDILMPKKEGIETIMEIRRDFPNARIIAISCGGRLKTPDIFLSMAERFGAARVFAKPLDKNKLLDAVRELAGA</sequence>
<evidence type="ECO:0000259" key="3">
    <source>
        <dbReference type="PROSITE" id="PS50110"/>
    </source>
</evidence>
<organism evidence="4 5">
    <name type="scientific">Desulfonema magnum</name>
    <dbReference type="NCBI Taxonomy" id="45655"/>
    <lineage>
        <taxon>Bacteria</taxon>
        <taxon>Pseudomonadati</taxon>
        <taxon>Thermodesulfobacteriota</taxon>
        <taxon>Desulfobacteria</taxon>
        <taxon>Desulfobacterales</taxon>
        <taxon>Desulfococcaceae</taxon>
        <taxon>Desulfonema</taxon>
    </lineage>
</organism>
<dbReference type="PROSITE" id="PS50110">
    <property type="entry name" value="RESPONSE_REGULATORY"/>
    <property type="match status" value="1"/>
</dbReference>
<dbReference type="KEGG" id="dmm:dnm_084530"/>
<evidence type="ECO:0000256" key="1">
    <source>
        <dbReference type="ARBA" id="ARBA00022553"/>
    </source>
</evidence>